<dbReference type="InterPro" id="IPR008250">
    <property type="entry name" value="ATPase_P-typ_transduc_dom_A_sf"/>
</dbReference>
<feature type="transmembrane region" description="Helical" evidence="10">
    <location>
        <begin position="782"/>
        <end position="800"/>
    </location>
</feature>
<evidence type="ECO:0000256" key="3">
    <source>
        <dbReference type="ARBA" id="ARBA00022692"/>
    </source>
</evidence>
<protein>
    <submittedName>
        <fullName evidence="12">Heavy metal translocating P-type ATPase</fullName>
    </submittedName>
</protein>
<keyword evidence="8 10" id="KW-1133">Transmembrane helix</keyword>
<dbReference type="RefSeq" id="WP_191071652.1">
    <property type="nucleotide sequence ID" value="NZ_CP060506.1"/>
</dbReference>
<dbReference type="PANTHER" id="PTHR43520">
    <property type="entry name" value="ATP7, ISOFORM B"/>
    <property type="match status" value="1"/>
</dbReference>
<dbReference type="InterPro" id="IPR017969">
    <property type="entry name" value="Heavy-metal-associated_CS"/>
</dbReference>
<feature type="transmembrane region" description="Helical" evidence="10">
    <location>
        <begin position="48"/>
        <end position="70"/>
    </location>
</feature>
<dbReference type="InterPro" id="IPR001757">
    <property type="entry name" value="P_typ_ATPase"/>
</dbReference>
<dbReference type="Gene3D" id="3.40.50.1000">
    <property type="entry name" value="HAD superfamily/HAD-like"/>
    <property type="match status" value="2"/>
</dbReference>
<dbReference type="Pfam" id="PF00403">
    <property type="entry name" value="HMA"/>
    <property type="match status" value="1"/>
</dbReference>
<dbReference type="InterPro" id="IPR059000">
    <property type="entry name" value="ATPase_P-type_domA"/>
</dbReference>
<dbReference type="Gene3D" id="2.70.150.10">
    <property type="entry name" value="Calcium-transporting ATPase, cytoplasmic transduction domain A"/>
    <property type="match status" value="1"/>
</dbReference>
<gene>
    <name evidence="12" type="ORF">H8R10_05180</name>
</gene>
<comment type="subcellular location">
    <subcellularLocation>
        <location evidence="1">Cell membrane</location>
        <topology evidence="1">Multi-pass membrane protein</topology>
    </subcellularLocation>
</comment>
<dbReference type="InterPro" id="IPR018303">
    <property type="entry name" value="ATPase_P-typ_P_site"/>
</dbReference>
<feature type="transmembrane region" description="Helical" evidence="10">
    <location>
        <begin position="125"/>
        <end position="144"/>
    </location>
</feature>
<keyword evidence="5 10" id="KW-0547">Nucleotide-binding</keyword>
<evidence type="ECO:0000256" key="7">
    <source>
        <dbReference type="ARBA" id="ARBA00022967"/>
    </source>
</evidence>
<dbReference type="SFLD" id="SFLDF00027">
    <property type="entry name" value="p-type_atpase"/>
    <property type="match status" value="1"/>
</dbReference>
<dbReference type="SFLD" id="SFLDG00002">
    <property type="entry name" value="C1.7:_P-type_atpase_like"/>
    <property type="match status" value="1"/>
</dbReference>
<keyword evidence="7" id="KW-1278">Translocase</keyword>
<evidence type="ECO:0000313" key="13">
    <source>
        <dbReference type="Proteomes" id="UP000627538"/>
    </source>
</evidence>
<dbReference type="Gene3D" id="3.40.1110.10">
    <property type="entry name" value="Calcium-transporting ATPase, cytoplasmic domain N"/>
    <property type="match status" value="1"/>
</dbReference>
<evidence type="ECO:0000313" key="12">
    <source>
        <dbReference type="EMBL" id="MBD3689618.1"/>
    </source>
</evidence>
<keyword evidence="10" id="KW-1003">Cell membrane</keyword>
<keyword evidence="6 10" id="KW-0067">ATP-binding</keyword>
<reference evidence="12 13" key="1">
    <citation type="submission" date="2020-08" db="EMBL/GenBank/DDBJ databases">
        <title>Winkia gen. nov., sp. nov., isolated from faeces of the Anser albifrons in China.</title>
        <authorList>
            <person name="Liu Q."/>
        </authorList>
    </citation>
    <scope>NUCLEOTIDE SEQUENCE [LARGE SCALE GENOMIC DNA]</scope>
    <source>
        <strain evidence="12 13">C62</strain>
    </source>
</reference>
<evidence type="ECO:0000256" key="2">
    <source>
        <dbReference type="ARBA" id="ARBA00006024"/>
    </source>
</evidence>
<dbReference type="InterPro" id="IPR027256">
    <property type="entry name" value="P-typ_ATPase_IB"/>
</dbReference>
<dbReference type="GO" id="GO:0005886">
    <property type="term" value="C:plasma membrane"/>
    <property type="evidence" value="ECO:0007669"/>
    <property type="project" value="UniProtKB-SubCell"/>
</dbReference>
<keyword evidence="4 10" id="KW-0479">Metal-binding</keyword>
<feature type="transmembrane region" description="Helical" evidence="10">
    <location>
        <begin position="760"/>
        <end position="776"/>
    </location>
</feature>
<evidence type="ECO:0000256" key="5">
    <source>
        <dbReference type="ARBA" id="ARBA00022741"/>
    </source>
</evidence>
<dbReference type="NCBIfam" id="TIGR01525">
    <property type="entry name" value="ATPase-IB_hvy"/>
    <property type="match status" value="1"/>
</dbReference>
<dbReference type="InterPro" id="IPR023214">
    <property type="entry name" value="HAD_sf"/>
</dbReference>
<dbReference type="Gene3D" id="3.30.70.100">
    <property type="match status" value="1"/>
</dbReference>
<dbReference type="FunFam" id="2.70.150.10:FF:000002">
    <property type="entry name" value="Copper-transporting ATPase 1, putative"/>
    <property type="match status" value="1"/>
</dbReference>
<sequence length="806" mass="83678">MTSSSPTAAPIDSQARRARMLAHRLIVACVCSLPVMVISMVPGAQFPGWQWVCAALALPVVTWCAAPFYASAWQAGRHGSTTMNTLISLGIIASIAWSYYALFFTEAGAIGVMAPMEFLPRSGSAAPHVYFEGATMIATFLLLGRWLEARSRHRAGDALRSLLSLGAKRATVVQVDDNGAMSEHEVPVEDLVEGDLVRVRPGEKIPTDGRIEQGTSAIDTSLVTGESLPREVGPSDPVIGATLNTSGALLVRVTAVGRDTMLAHIARMVADAQAGKAPIQRLADRVSAVFVPVILALALATFIGWLVMGASVSQAITVAVSVLVIACPCALGLATPTALLVGSGRAAQLGVVFRGPEILEGAHRIDTMVLDKTGTLTTGVMEVDAVHPLGESSRGPRGLTPAGTRLLRLAGAAEASSEHPLARAVVRAAVADGDTPLPAGTRFGNHAGMGIHAVVGDELVLVGQTRWLSELGLDVPTELRNAERQAAISGASVVAVALGHEMPTEHDAAEETGGDKEPEPTATSLDFAIEGMTCAACVSRVERALNSVDGVDATVNLATESARANVPIDHPRAGDLESLSADLIEAVTASGYTAKPQTSDEVTHRRHRDDTLRPLVGGEVLGLIIVRDRVRETSVEAIRDLRTLGITPHLATGDNAGAAGAVAARVGIESVDAEVTPGDKRDIVARLQREGATVAMVGDGVNDAAALAQAGQRGLGMAMGQGTDAAIAAADVTLIRSDIRSAVTAIRVGRRTLAIIKENLAWAFGYNIIAVPLAIAGLANPMLAAAFMASSSVLVVANSLRLRRAG</sequence>
<dbReference type="CDD" id="cd02094">
    <property type="entry name" value="P-type_ATPase_Cu-like"/>
    <property type="match status" value="1"/>
</dbReference>
<dbReference type="Pfam" id="PF00702">
    <property type="entry name" value="Hydrolase"/>
    <property type="match status" value="2"/>
</dbReference>
<proteinExistence type="inferred from homology"/>
<dbReference type="InterPro" id="IPR036163">
    <property type="entry name" value="HMA_dom_sf"/>
</dbReference>
<dbReference type="PANTHER" id="PTHR43520:SF8">
    <property type="entry name" value="P-TYPE CU(+) TRANSPORTER"/>
    <property type="match status" value="1"/>
</dbReference>
<dbReference type="PRINTS" id="PR00119">
    <property type="entry name" value="CATATPASE"/>
</dbReference>
<dbReference type="GO" id="GO:0055070">
    <property type="term" value="P:copper ion homeostasis"/>
    <property type="evidence" value="ECO:0007669"/>
    <property type="project" value="TreeGrafter"/>
</dbReference>
<keyword evidence="13" id="KW-1185">Reference proteome</keyword>
<evidence type="ECO:0000259" key="11">
    <source>
        <dbReference type="PROSITE" id="PS50846"/>
    </source>
</evidence>
<dbReference type="GO" id="GO:0005507">
    <property type="term" value="F:copper ion binding"/>
    <property type="evidence" value="ECO:0007669"/>
    <property type="project" value="TreeGrafter"/>
</dbReference>
<evidence type="ECO:0000256" key="10">
    <source>
        <dbReference type="RuleBase" id="RU362081"/>
    </source>
</evidence>
<dbReference type="SUPFAM" id="SSF55008">
    <property type="entry name" value="HMA, heavy metal-associated domain"/>
    <property type="match status" value="1"/>
</dbReference>
<evidence type="ECO:0000256" key="4">
    <source>
        <dbReference type="ARBA" id="ARBA00022723"/>
    </source>
</evidence>
<keyword evidence="9 10" id="KW-0472">Membrane</keyword>
<feature type="transmembrane region" description="Helical" evidence="10">
    <location>
        <begin position="314"/>
        <end position="341"/>
    </location>
</feature>
<organism evidence="12 13">
    <name type="scientific">Nanchangia anserum</name>
    <dbReference type="NCBI Taxonomy" id="2692125"/>
    <lineage>
        <taxon>Bacteria</taxon>
        <taxon>Bacillati</taxon>
        <taxon>Actinomycetota</taxon>
        <taxon>Actinomycetes</taxon>
        <taxon>Actinomycetales</taxon>
        <taxon>Actinomycetaceae</taxon>
        <taxon>Nanchangia</taxon>
    </lineage>
</organism>
<dbReference type="PROSITE" id="PS01047">
    <property type="entry name" value="HMA_1"/>
    <property type="match status" value="1"/>
</dbReference>
<comment type="similarity">
    <text evidence="2 10">Belongs to the cation transport ATPase (P-type) (TC 3.A.3) family. Type IB subfamily.</text>
</comment>
<comment type="caution">
    <text evidence="12">The sequence shown here is derived from an EMBL/GenBank/DDBJ whole genome shotgun (WGS) entry which is preliminary data.</text>
</comment>
<dbReference type="NCBIfam" id="TIGR01494">
    <property type="entry name" value="ATPase_P-type"/>
    <property type="match status" value="2"/>
</dbReference>
<dbReference type="PROSITE" id="PS00154">
    <property type="entry name" value="ATPASE_E1_E2"/>
    <property type="match status" value="1"/>
</dbReference>
<feature type="transmembrane region" description="Helical" evidence="10">
    <location>
        <begin position="286"/>
        <end position="308"/>
    </location>
</feature>
<dbReference type="PROSITE" id="PS50846">
    <property type="entry name" value="HMA_2"/>
    <property type="match status" value="1"/>
</dbReference>
<dbReference type="InterPro" id="IPR023298">
    <property type="entry name" value="ATPase_P-typ_TM_dom_sf"/>
</dbReference>
<keyword evidence="3 10" id="KW-0812">Transmembrane</keyword>
<dbReference type="InterPro" id="IPR023299">
    <property type="entry name" value="ATPase_P-typ_cyto_dom_N"/>
</dbReference>
<name>A0A8I0KUE8_9ACTO</name>
<dbReference type="GO" id="GO:0043682">
    <property type="term" value="F:P-type divalent copper transporter activity"/>
    <property type="evidence" value="ECO:0007669"/>
    <property type="project" value="TreeGrafter"/>
</dbReference>
<dbReference type="EMBL" id="JACRUO010000001">
    <property type="protein sequence ID" value="MBD3689618.1"/>
    <property type="molecule type" value="Genomic_DNA"/>
</dbReference>
<feature type="transmembrane region" description="Helical" evidence="10">
    <location>
        <begin position="21"/>
        <end position="42"/>
    </location>
</feature>
<accession>A0A8I0KUE8</accession>
<dbReference type="Proteomes" id="UP000627538">
    <property type="component" value="Unassembled WGS sequence"/>
</dbReference>
<dbReference type="InterPro" id="IPR036412">
    <property type="entry name" value="HAD-like_sf"/>
</dbReference>
<dbReference type="Pfam" id="PF00122">
    <property type="entry name" value="E1-E2_ATPase"/>
    <property type="match status" value="1"/>
</dbReference>
<dbReference type="GO" id="GO:0005524">
    <property type="term" value="F:ATP binding"/>
    <property type="evidence" value="ECO:0007669"/>
    <property type="project" value="UniProtKB-UniRule"/>
</dbReference>
<dbReference type="SUPFAM" id="SSF81653">
    <property type="entry name" value="Calcium ATPase, transduction domain A"/>
    <property type="match status" value="1"/>
</dbReference>
<feature type="domain" description="HMA" evidence="11">
    <location>
        <begin position="523"/>
        <end position="595"/>
    </location>
</feature>
<dbReference type="CDD" id="cd00371">
    <property type="entry name" value="HMA"/>
    <property type="match status" value="1"/>
</dbReference>
<dbReference type="InterPro" id="IPR006121">
    <property type="entry name" value="HMA_dom"/>
</dbReference>
<dbReference type="InterPro" id="IPR044492">
    <property type="entry name" value="P_typ_ATPase_HD_dom"/>
</dbReference>
<dbReference type="SUPFAM" id="SSF81665">
    <property type="entry name" value="Calcium ATPase, transmembrane domain M"/>
    <property type="match status" value="1"/>
</dbReference>
<dbReference type="AlphaFoldDB" id="A0A8I0KUE8"/>
<dbReference type="GO" id="GO:0016887">
    <property type="term" value="F:ATP hydrolysis activity"/>
    <property type="evidence" value="ECO:0007669"/>
    <property type="project" value="InterPro"/>
</dbReference>
<dbReference type="SUPFAM" id="SSF56784">
    <property type="entry name" value="HAD-like"/>
    <property type="match status" value="1"/>
</dbReference>
<dbReference type="SUPFAM" id="SSF81660">
    <property type="entry name" value="Metal cation-transporting ATPase, ATP-binding domain N"/>
    <property type="match status" value="1"/>
</dbReference>
<evidence type="ECO:0000256" key="1">
    <source>
        <dbReference type="ARBA" id="ARBA00004651"/>
    </source>
</evidence>
<evidence type="ECO:0000256" key="6">
    <source>
        <dbReference type="ARBA" id="ARBA00022840"/>
    </source>
</evidence>
<evidence type="ECO:0000256" key="9">
    <source>
        <dbReference type="ARBA" id="ARBA00023136"/>
    </source>
</evidence>
<feature type="transmembrane region" description="Helical" evidence="10">
    <location>
        <begin position="82"/>
        <end position="105"/>
    </location>
</feature>
<dbReference type="SFLD" id="SFLDS00003">
    <property type="entry name" value="Haloacid_Dehalogenase"/>
    <property type="match status" value="1"/>
</dbReference>
<evidence type="ECO:0000256" key="8">
    <source>
        <dbReference type="ARBA" id="ARBA00022989"/>
    </source>
</evidence>